<protein>
    <submittedName>
        <fullName evidence="2">Restriction endonuclease</fullName>
    </submittedName>
</protein>
<dbReference type="Proteomes" id="UP000472521">
    <property type="component" value="Unassembled WGS sequence"/>
</dbReference>
<sequence>MSNFVDLRLPISLGISNIFAASNLTPLKKLELMDADIFEELTEVWAYEKIGKKYTAVKRFAGPGDKGRDVVGYYKEDYPQIIDIYQCKHYKEQIAPSDILIEFEKLCYYTFIATYSVPKRYYIVSPKGCGTTLRTDYIDKPSEINEKVCKDIINNKVKIDKVNLDSLSGFMDYVKKFDFSIIKEITPMDLIREFRKSKYYPYYLPGGLEDFQPEEVKVPDVIQKEEENYVKQLFEVYSEYEKKEVLEVKQISRKYKKHFEMQRTYYYTIESFRRAVRDSLPNMDLFNEVEELINQGVNDIIIDPELNGYERLKDSLERSTNMNLDACKLRNYLKPNDKKGVCHRLANEFIIRWVLDEA</sequence>
<accession>A0A6B4BIA7</accession>
<dbReference type="EMBL" id="SWND01000008">
    <property type="protein sequence ID" value="NFF02877.1"/>
    <property type="molecule type" value="Genomic_DNA"/>
</dbReference>
<comment type="caution">
    <text evidence="2">The sequence shown here is derived from an EMBL/GenBank/DDBJ whole genome shotgun (WGS) entry which is preliminary data.</text>
</comment>
<dbReference type="Pfam" id="PF20282">
    <property type="entry name" value="CTD6"/>
    <property type="match status" value="1"/>
</dbReference>
<keyword evidence="2" id="KW-0255">Endonuclease</keyword>
<proteinExistence type="predicted"/>
<dbReference type="AlphaFoldDB" id="A0A6B4BIA7"/>
<gene>
    <name evidence="2" type="ORF">FCV25_14100</name>
</gene>
<name>A0A6B4BIA7_CLOBO</name>
<keyword evidence="2" id="KW-0540">Nuclease</keyword>
<dbReference type="InterPro" id="IPR046914">
    <property type="entry name" value="ABC-3C_CTD6"/>
</dbReference>
<evidence type="ECO:0000313" key="3">
    <source>
        <dbReference type="Proteomes" id="UP000472521"/>
    </source>
</evidence>
<keyword evidence="2" id="KW-0378">Hydrolase</keyword>
<evidence type="ECO:0000313" key="2">
    <source>
        <dbReference type="EMBL" id="NFF02877.1"/>
    </source>
</evidence>
<reference evidence="2 3" key="1">
    <citation type="submission" date="2019-04" db="EMBL/GenBank/DDBJ databases">
        <title>Genome sequencing of Clostridium botulinum Groups I-IV and Clostridium butyricum.</title>
        <authorList>
            <person name="Brunt J."/>
            <person name="Van Vliet A.H.M."/>
            <person name="Stringer S.C."/>
            <person name="Carter A.T."/>
            <person name="Peck M.W."/>
        </authorList>
    </citation>
    <scope>NUCLEOTIDE SEQUENCE [LARGE SCALE GENOMIC DNA]</scope>
    <source>
        <strain evidence="2 3">IFR 18/054</strain>
    </source>
</reference>
<feature type="domain" description="ABC-three component systems C-terminal" evidence="1">
    <location>
        <begin position="226"/>
        <end position="353"/>
    </location>
</feature>
<dbReference type="GO" id="GO:0004519">
    <property type="term" value="F:endonuclease activity"/>
    <property type="evidence" value="ECO:0007669"/>
    <property type="project" value="UniProtKB-KW"/>
</dbReference>
<evidence type="ECO:0000259" key="1">
    <source>
        <dbReference type="Pfam" id="PF20282"/>
    </source>
</evidence>
<organism evidence="2 3">
    <name type="scientific">Clostridium botulinum</name>
    <dbReference type="NCBI Taxonomy" id="1491"/>
    <lineage>
        <taxon>Bacteria</taxon>
        <taxon>Bacillati</taxon>
        <taxon>Bacillota</taxon>
        <taxon>Clostridia</taxon>
        <taxon>Eubacteriales</taxon>
        <taxon>Clostridiaceae</taxon>
        <taxon>Clostridium</taxon>
    </lineage>
</organism>